<dbReference type="SMART" id="SM00233">
    <property type="entry name" value="PH"/>
    <property type="match status" value="2"/>
</dbReference>
<organism evidence="3 4">
    <name type="scientific">Paragonimus heterotremus</name>
    <dbReference type="NCBI Taxonomy" id="100268"/>
    <lineage>
        <taxon>Eukaryota</taxon>
        <taxon>Metazoa</taxon>
        <taxon>Spiralia</taxon>
        <taxon>Lophotrochozoa</taxon>
        <taxon>Platyhelminthes</taxon>
        <taxon>Trematoda</taxon>
        <taxon>Digenea</taxon>
        <taxon>Plagiorchiida</taxon>
        <taxon>Troglotremata</taxon>
        <taxon>Troglotrematidae</taxon>
        <taxon>Paragonimus</taxon>
    </lineage>
</organism>
<feature type="compositionally biased region" description="Pro residues" evidence="1">
    <location>
        <begin position="85"/>
        <end position="97"/>
    </location>
</feature>
<dbReference type="InterPro" id="IPR011993">
    <property type="entry name" value="PH-like_dom_sf"/>
</dbReference>
<protein>
    <recommendedName>
        <fullName evidence="2">PH domain-containing protein</fullName>
    </recommendedName>
</protein>
<feature type="region of interest" description="Disordered" evidence="1">
    <location>
        <begin position="79"/>
        <end position="106"/>
    </location>
</feature>
<dbReference type="Gene3D" id="2.30.29.30">
    <property type="entry name" value="Pleckstrin-homology domain (PH domain)/Phosphotyrosine-binding domain (PTB)"/>
    <property type="match status" value="1"/>
</dbReference>
<evidence type="ECO:0000256" key="1">
    <source>
        <dbReference type="SAM" id="MobiDB-lite"/>
    </source>
</evidence>
<dbReference type="SUPFAM" id="SSF50729">
    <property type="entry name" value="PH domain-like"/>
    <property type="match status" value="1"/>
</dbReference>
<evidence type="ECO:0000313" key="4">
    <source>
        <dbReference type="Proteomes" id="UP000748531"/>
    </source>
</evidence>
<feature type="non-terminal residue" evidence="3">
    <location>
        <position position="814"/>
    </location>
</feature>
<evidence type="ECO:0000259" key="2">
    <source>
        <dbReference type="SMART" id="SM00233"/>
    </source>
</evidence>
<name>A0A8J4WI96_9TREM</name>
<dbReference type="EMBL" id="LUCH01002790">
    <property type="protein sequence ID" value="KAF5400974.1"/>
    <property type="molecule type" value="Genomic_DNA"/>
</dbReference>
<feature type="domain" description="PH" evidence="2">
    <location>
        <begin position="640"/>
        <end position="765"/>
    </location>
</feature>
<comment type="caution">
    <text evidence="3">The sequence shown here is derived from an EMBL/GenBank/DDBJ whole genome shotgun (WGS) entry which is preliminary data.</text>
</comment>
<accession>A0A8J4WI96</accession>
<feature type="domain" description="PH" evidence="2">
    <location>
        <begin position="211"/>
        <end position="309"/>
    </location>
</feature>
<gene>
    <name evidence="3" type="ORF">PHET_05590</name>
</gene>
<dbReference type="OrthoDB" id="6256281at2759"/>
<dbReference type="InterPro" id="IPR001849">
    <property type="entry name" value="PH_domain"/>
</dbReference>
<evidence type="ECO:0000313" key="3">
    <source>
        <dbReference type="EMBL" id="KAF5400974.1"/>
    </source>
</evidence>
<feature type="region of interest" description="Disordered" evidence="1">
    <location>
        <begin position="367"/>
        <end position="390"/>
    </location>
</feature>
<proteinExistence type="predicted"/>
<dbReference type="AlphaFoldDB" id="A0A8J4WI96"/>
<keyword evidence="4" id="KW-1185">Reference proteome</keyword>
<sequence length="814" mass="88363">FIPVVRSFLSDDLGSVPLPPAIETKRRDLLERIDILSLGPTPSVPETISPPTTSAVRRRPLNSVVRLFSASRKRYSLPASISYPPQVPENGEPPLPPKGSHSVRSGQLPPDLDYEIPKAVFAQTSDNVSLASSSHNQLVLRRHPFSRLSLSPQLEIVQAHQEIAQVAPPLPTLARSPSPVPESRDDSDLTLPKRSLVIQSRRFSAFIDPAWTLAGALHHRHKPNKWTRLNLCLLAGGCRLIAYKSGHALNPSLVLFLCGATGLYAGRDSGMDHVIKIAHPSRGTTVLAADTEDQALVWIKQINLYAQGITPSETHSFLDHPTMLSTNIAPNQSSCSSSSSVPATPVRSILNPNPADLLNTISKQPGTEIQEDSGFSAPVSSGSEGNSGDGMVGIKAGQPSSEVFISQCLSSSTLLFSSRSTNGDCIAGLGNQPSRSFQQLSENSALSNDIYAPPSTTIANTAVSARNTVSNSFQSSVRREGFLSSMRRKVESLSSIRRTRKSLPQTSVCTSKFTIPKANSSADLHIPSTHAGVPVDQPALCKRLPFHATAATDRWGSGFDWAQLEEASRLFLHPDWSAHSSLSSPKTRPHSFISISSHLAKNEANMFQVVSTSKHGPLINLHSSTSSSRVSVMPESNGRIIVSGEALIAIPGRISWTNRWCCLRSGFLDVYLSAGQPPGLPSTFSYSRRSSHTPAPSQSNDAWPVFSLTLEPGQVELGLAGDKHYKAALRLAVPKQSVVSLLFNAPDKLQMGTWIRGFIEALGIISPENTQPPRKFYPLKCIAYLKMLALFEQSCTQLNQLPFIYSWRHFIHDS</sequence>
<reference evidence="3" key="1">
    <citation type="submission" date="2019-05" db="EMBL/GenBank/DDBJ databases">
        <title>Annotation for the trematode Paragonimus heterotremus.</title>
        <authorList>
            <person name="Choi Y.-J."/>
        </authorList>
    </citation>
    <scope>NUCLEOTIDE SEQUENCE</scope>
    <source>
        <strain evidence="3">LC</strain>
    </source>
</reference>
<dbReference type="Proteomes" id="UP000748531">
    <property type="component" value="Unassembled WGS sequence"/>
</dbReference>